<evidence type="ECO:0000313" key="4">
    <source>
        <dbReference type="EMBL" id="CAD6192594.1"/>
    </source>
</evidence>
<evidence type="ECO:0000313" key="5">
    <source>
        <dbReference type="Proteomes" id="UP000835052"/>
    </source>
</evidence>
<dbReference type="EMBL" id="CAJGYM010000028">
    <property type="protein sequence ID" value="CAD6192594.1"/>
    <property type="molecule type" value="Genomic_DNA"/>
</dbReference>
<organism evidence="4 5">
    <name type="scientific">Caenorhabditis auriculariae</name>
    <dbReference type="NCBI Taxonomy" id="2777116"/>
    <lineage>
        <taxon>Eukaryota</taxon>
        <taxon>Metazoa</taxon>
        <taxon>Ecdysozoa</taxon>
        <taxon>Nematoda</taxon>
        <taxon>Chromadorea</taxon>
        <taxon>Rhabditida</taxon>
        <taxon>Rhabditina</taxon>
        <taxon>Rhabditomorpha</taxon>
        <taxon>Rhabditoidea</taxon>
        <taxon>Rhabditidae</taxon>
        <taxon>Peloderinae</taxon>
        <taxon>Caenorhabditis</taxon>
    </lineage>
</organism>
<keyword evidence="1" id="KW-0677">Repeat</keyword>
<reference evidence="4" key="1">
    <citation type="submission" date="2020-10" db="EMBL/GenBank/DDBJ databases">
        <authorList>
            <person name="Kikuchi T."/>
        </authorList>
    </citation>
    <scope>NUCLEOTIDE SEQUENCE</scope>
    <source>
        <strain evidence="4">NKZ352</strain>
    </source>
</reference>
<name>A0A8S1HAW8_9PELO</name>
<proteinExistence type="predicted"/>
<dbReference type="InterPro" id="IPR000177">
    <property type="entry name" value="Apple"/>
</dbReference>
<gene>
    <name evidence="4" type="ORF">CAUJ_LOCUS8513</name>
</gene>
<dbReference type="Gene3D" id="3.50.4.10">
    <property type="entry name" value="Hepatocyte Growth Factor"/>
    <property type="match status" value="1"/>
</dbReference>
<dbReference type="Proteomes" id="UP000835052">
    <property type="component" value="Unassembled WGS sequence"/>
</dbReference>
<keyword evidence="2" id="KW-1015">Disulfide bond</keyword>
<sequence length="206" mass="23217">MDYPQNEPSTSEVCEEVVNSRHPQARISKLLPVYRMLLFIYMIAHVSCSGKSKCFNTDKGMSIEGGEYRRIRNANLRECATECRDDFSCLAYEWLATEQTCLLKSRSTTGPLVKKDDAIIGFCIDEEDEVRDRFRDHMIVGPVVVQAEDVAGEDCRDYCANQPTALIYSWKPNEAMLTALAAADEDDEINEESVLGENLLQASQTL</sequence>
<dbReference type="Pfam" id="PF00024">
    <property type="entry name" value="PAN_1"/>
    <property type="match status" value="1"/>
</dbReference>
<dbReference type="SUPFAM" id="SSF57414">
    <property type="entry name" value="Hairpin loop containing domain-like"/>
    <property type="match status" value="1"/>
</dbReference>
<feature type="domain" description="Apple" evidence="3">
    <location>
        <begin position="48"/>
        <end position="123"/>
    </location>
</feature>
<evidence type="ECO:0000256" key="1">
    <source>
        <dbReference type="ARBA" id="ARBA00022737"/>
    </source>
</evidence>
<dbReference type="PROSITE" id="PS50948">
    <property type="entry name" value="PAN"/>
    <property type="match status" value="1"/>
</dbReference>
<dbReference type="SMART" id="SM00223">
    <property type="entry name" value="APPLE"/>
    <property type="match status" value="1"/>
</dbReference>
<dbReference type="OrthoDB" id="5782698at2759"/>
<dbReference type="GO" id="GO:0005576">
    <property type="term" value="C:extracellular region"/>
    <property type="evidence" value="ECO:0007669"/>
    <property type="project" value="InterPro"/>
</dbReference>
<keyword evidence="5" id="KW-1185">Reference proteome</keyword>
<evidence type="ECO:0000259" key="3">
    <source>
        <dbReference type="PROSITE" id="PS50948"/>
    </source>
</evidence>
<dbReference type="InterPro" id="IPR003609">
    <property type="entry name" value="Pan_app"/>
</dbReference>
<dbReference type="GO" id="GO:0006508">
    <property type="term" value="P:proteolysis"/>
    <property type="evidence" value="ECO:0007669"/>
    <property type="project" value="InterPro"/>
</dbReference>
<accession>A0A8S1HAW8</accession>
<dbReference type="AlphaFoldDB" id="A0A8S1HAW8"/>
<protein>
    <recommendedName>
        <fullName evidence="3">Apple domain-containing protein</fullName>
    </recommendedName>
</protein>
<comment type="caution">
    <text evidence="4">The sequence shown here is derived from an EMBL/GenBank/DDBJ whole genome shotgun (WGS) entry which is preliminary data.</text>
</comment>
<evidence type="ECO:0000256" key="2">
    <source>
        <dbReference type="ARBA" id="ARBA00023157"/>
    </source>
</evidence>